<accession>A0A4P9VLC7</accession>
<dbReference type="RefSeq" id="WP_094786890.1">
    <property type="nucleotide sequence ID" value="NZ_NDXW01000001.1"/>
</dbReference>
<dbReference type="PANTHER" id="PTHR43014:SF4">
    <property type="entry name" value="PYRIDINE NUCLEOTIDE-DISULFIDE OXIDOREDUCTASE RCLA-RELATED"/>
    <property type="match status" value="1"/>
</dbReference>
<dbReference type="GO" id="GO:0004148">
    <property type="term" value="F:dihydrolipoyl dehydrogenase (NADH) activity"/>
    <property type="evidence" value="ECO:0007669"/>
    <property type="project" value="UniProtKB-EC"/>
</dbReference>
<dbReference type="InterPro" id="IPR001100">
    <property type="entry name" value="Pyr_nuc-diS_OxRdtase"/>
</dbReference>
<feature type="domain" description="FAD/NAD(P)-binding" evidence="8">
    <location>
        <begin position="8"/>
        <end position="327"/>
    </location>
</feature>
<feature type="binding site" evidence="5">
    <location>
        <position position="53"/>
    </location>
    <ligand>
        <name>FAD</name>
        <dbReference type="ChEBI" id="CHEBI:57692"/>
    </ligand>
</feature>
<evidence type="ECO:0000313" key="10">
    <source>
        <dbReference type="Proteomes" id="UP000257039"/>
    </source>
</evidence>
<evidence type="ECO:0000256" key="5">
    <source>
        <dbReference type="PIRSR" id="PIRSR000350-3"/>
    </source>
</evidence>
<evidence type="ECO:0000259" key="8">
    <source>
        <dbReference type="Pfam" id="PF07992"/>
    </source>
</evidence>
<evidence type="ECO:0000256" key="1">
    <source>
        <dbReference type="ARBA" id="ARBA00007532"/>
    </source>
</evidence>
<dbReference type="EC" id="1.8.1.4" evidence="9"/>
<dbReference type="SUPFAM" id="SSF51905">
    <property type="entry name" value="FAD/NAD(P)-binding domain"/>
    <property type="match status" value="1"/>
</dbReference>
<dbReference type="Pfam" id="PF07992">
    <property type="entry name" value="Pyr_redox_2"/>
    <property type="match status" value="1"/>
</dbReference>
<dbReference type="Proteomes" id="UP000257039">
    <property type="component" value="Unassembled WGS sequence"/>
</dbReference>
<keyword evidence="9" id="KW-0560">Oxidoreductase</keyword>
<dbReference type="PRINTS" id="PR00368">
    <property type="entry name" value="FADPNR"/>
</dbReference>
<comment type="similarity">
    <text evidence="1">Belongs to the class-I pyridine nucleotide-disulfide oxidoreductase family.</text>
</comment>
<dbReference type="InterPro" id="IPR036324">
    <property type="entry name" value="Mn/Fe_SOD_N_sf"/>
</dbReference>
<dbReference type="AlphaFoldDB" id="A0A4P9VLC7"/>
<sequence length="484" mass="52131">MSNEISVDVAIIGSGTAGLGAYRAAKAHTDSVVLIESGAYGTTCARVGCMPSKLLIAAAEAVHHASHTEQFGVYTQGPVAINGQEVMARVKRERDRFVGFVLESVEAIPATDKIKGHARFINKDTLLVDDHTKITAKRIVIATGSRPSYPASFAELGDRLIINDDVFNWDDLPTSVAVFGTGVIGLELGQALHRLGVTVRVFGLGGAIGPLTDPELLTEANQLLAEELAIDADANVTHMKRVNNQVVISFKDAQGHEHTEHFDYVLAATGRRPNVDQIGLENTEVRLNNLGIPIFDRFTLQCDDQPIFIAGDANNDIPLLHEAADEGRIAGDNAGRYPDIRAGQRRTTIGVVFSDPQIAVVGRSYQQLQETHGQCGCFATGKVSFADQGRSRVMGINKGSLHVYGENGTGILLGAEIIGPRAEHLAHLLAWSIQQRLTVAQILEMPFYHPVIEEGVRTALRDLNSKLHLGPAMIKHCLDCGPGA</sequence>
<evidence type="ECO:0000259" key="7">
    <source>
        <dbReference type="Pfam" id="PF02852"/>
    </source>
</evidence>
<comment type="cofactor">
    <cofactor evidence="5">
        <name>FAD</name>
        <dbReference type="ChEBI" id="CHEBI:57692"/>
    </cofactor>
    <text evidence="5">Binds 1 FAD per subunit.</text>
</comment>
<evidence type="ECO:0000256" key="6">
    <source>
        <dbReference type="PIRSR" id="PIRSR000350-4"/>
    </source>
</evidence>
<organism evidence="9 10">
    <name type="scientific">Zooshikella ganghwensis</name>
    <dbReference type="NCBI Taxonomy" id="202772"/>
    <lineage>
        <taxon>Bacteria</taxon>
        <taxon>Pseudomonadati</taxon>
        <taxon>Pseudomonadota</taxon>
        <taxon>Gammaproteobacteria</taxon>
        <taxon>Oceanospirillales</taxon>
        <taxon>Zooshikellaceae</taxon>
        <taxon>Zooshikella</taxon>
    </lineage>
</organism>
<dbReference type="Pfam" id="PF02852">
    <property type="entry name" value="Pyr_redox_dim"/>
    <property type="match status" value="1"/>
</dbReference>
<evidence type="ECO:0000256" key="4">
    <source>
        <dbReference type="PIRSR" id="PIRSR000350-2"/>
    </source>
</evidence>
<dbReference type="PRINTS" id="PR00411">
    <property type="entry name" value="PNDRDTASEI"/>
</dbReference>
<dbReference type="InterPro" id="IPR016156">
    <property type="entry name" value="FAD/NAD-linked_Rdtase_dimer_sf"/>
</dbReference>
<feature type="domain" description="Pyridine nucleotide-disulphide oxidoreductase dimerisation" evidence="7">
    <location>
        <begin position="350"/>
        <end position="459"/>
    </location>
</feature>
<dbReference type="InterPro" id="IPR004099">
    <property type="entry name" value="Pyr_nucl-diS_OxRdtase_dimer"/>
</dbReference>
<feature type="disulfide bond" description="Redox-active" evidence="6">
    <location>
        <begin position="44"/>
        <end position="49"/>
    </location>
</feature>
<dbReference type="Gene3D" id="1.10.287.990">
    <property type="entry name" value="Fe,Mn superoxide dismutase (SOD) domain"/>
    <property type="match status" value="1"/>
</dbReference>
<comment type="caution">
    <text evidence="9">The sequence shown here is derived from an EMBL/GenBank/DDBJ whole genome shotgun (WGS) entry which is preliminary data.</text>
</comment>
<feature type="binding site" evidence="5">
    <location>
        <position position="312"/>
    </location>
    <ligand>
        <name>FAD</name>
        <dbReference type="ChEBI" id="CHEBI:57692"/>
    </ligand>
</feature>
<dbReference type="GO" id="GO:0003955">
    <property type="term" value="F:NAD(P)H dehydrogenase (quinone) activity"/>
    <property type="evidence" value="ECO:0007669"/>
    <property type="project" value="TreeGrafter"/>
</dbReference>
<dbReference type="PIRSF" id="PIRSF000350">
    <property type="entry name" value="Mercury_reductase_MerA"/>
    <property type="match status" value="1"/>
</dbReference>
<feature type="binding site" evidence="5">
    <location>
        <begin position="143"/>
        <end position="145"/>
    </location>
    <ligand>
        <name>FAD</name>
        <dbReference type="ChEBI" id="CHEBI:57692"/>
    </ligand>
</feature>
<evidence type="ECO:0000256" key="2">
    <source>
        <dbReference type="ARBA" id="ARBA00022630"/>
    </source>
</evidence>
<reference evidence="9 10" key="1">
    <citation type="submission" date="2017-04" db="EMBL/GenBank/DDBJ databases">
        <title>Draft genome sequence of Zooshikella ganghwensis VG4 isolated from Red Sea sediments.</title>
        <authorList>
            <person name="Rehman Z."/>
            <person name="Alam I."/>
            <person name="Kamau A."/>
            <person name="Bajic V."/>
            <person name="Leiknes T."/>
        </authorList>
    </citation>
    <scope>NUCLEOTIDE SEQUENCE [LARGE SCALE GENOMIC DNA]</scope>
    <source>
        <strain evidence="9 10">VG4</strain>
    </source>
</reference>
<evidence type="ECO:0000313" key="9">
    <source>
        <dbReference type="EMBL" id="RDH43596.1"/>
    </source>
</evidence>
<feature type="binding site" evidence="5">
    <location>
        <begin position="180"/>
        <end position="187"/>
    </location>
    <ligand>
        <name>NAD(+)</name>
        <dbReference type="ChEBI" id="CHEBI:57540"/>
    </ligand>
</feature>
<dbReference type="Gene3D" id="3.30.390.30">
    <property type="match status" value="1"/>
</dbReference>
<dbReference type="PANTHER" id="PTHR43014">
    <property type="entry name" value="MERCURIC REDUCTASE"/>
    <property type="match status" value="1"/>
</dbReference>
<keyword evidence="5" id="KW-0547">Nucleotide-binding</keyword>
<dbReference type="GO" id="GO:0050660">
    <property type="term" value="F:flavin adenine dinucleotide binding"/>
    <property type="evidence" value="ECO:0007669"/>
    <property type="project" value="TreeGrafter"/>
</dbReference>
<keyword evidence="2" id="KW-0285">Flavoprotein</keyword>
<feature type="active site" description="Proton acceptor" evidence="4">
    <location>
        <position position="449"/>
    </location>
</feature>
<protein>
    <submittedName>
        <fullName evidence="9">Dihydrolipoyl dehydrogenase</fullName>
        <ecNumber evidence="9">1.8.1.4</ecNumber>
    </submittedName>
</protein>
<keyword evidence="3 5" id="KW-0274">FAD</keyword>
<dbReference type="EMBL" id="NDXW01000001">
    <property type="protein sequence ID" value="RDH43596.1"/>
    <property type="molecule type" value="Genomic_DNA"/>
</dbReference>
<keyword evidence="5" id="KW-0520">NAD</keyword>
<evidence type="ECO:0000256" key="3">
    <source>
        <dbReference type="ARBA" id="ARBA00022827"/>
    </source>
</evidence>
<name>A0A4P9VLC7_9GAMM</name>
<dbReference type="SUPFAM" id="SSF55424">
    <property type="entry name" value="FAD/NAD-linked reductases, dimerisation (C-terminal) domain"/>
    <property type="match status" value="1"/>
</dbReference>
<proteinExistence type="inferred from homology"/>
<dbReference type="InterPro" id="IPR036188">
    <property type="entry name" value="FAD/NAD-bd_sf"/>
</dbReference>
<dbReference type="Gene3D" id="3.50.50.60">
    <property type="entry name" value="FAD/NAD(P)-binding domain"/>
    <property type="match status" value="3"/>
</dbReference>
<keyword evidence="10" id="KW-1185">Reference proteome</keyword>
<feature type="binding site" evidence="5">
    <location>
        <position position="270"/>
    </location>
    <ligand>
        <name>NAD(+)</name>
        <dbReference type="ChEBI" id="CHEBI:57540"/>
    </ligand>
</feature>
<dbReference type="NCBIfam" id="NF004939">
    <property type="entry name" value="PRK06292.1-1"/>
    <property type="match status" value="1"/>
</dbReference>
<gene>
    <name evidence="9" type="ORF">B9G39_09145</name>
</gene>
<dbReference type="InterPro" id="IPR023753">
    <property type="entry name" value="FAD/NAD-binding_dom"/>
</dbReference>